<name>A0A2P5HQ14_DIAHE</name>
<dbReference type="Proteomes" id="UP000094444">
    <property type="component" value="Unassembled WGS sequence"/>
</dbReference>
<feature type="region of interest" description="Disordered" evidence="1">
    <location>
        <begin position="34"/>
        <end position="86"/>
    </location>
</feature>
<dbReference type="InParanoid" id="A0A2P5HQ14"/>
<feature type="compositionally biased region" description="Basic and acidic residues" evidence="1">
    <location>
        <begin position="111"/>
        <end position="123"/>
    </location>
</feature>
<proteinExistence type="predicted"/>
<feature type="region of interest" description="Disordered" evidence="1">
    <location>
        <begin position="105"/>
        <end position="137"/>
    </location>
</feature>
<accession>A0A2P5HQ14</accession>
<dbReference type="OrthoDB" id="10431752at2759"/>
<evidence type="ECO:0000313" key="2">
    <source>
        <dbReference type="EMBL" id="POS72305.1"/>
    </source>
</evidence>
<protein>
    <submittedName>
        <fullName evidence="2">Uncharacterized protein</fullName>
    </submittedName>
</protein>
<dbReference type="AlphaFoldDB" id="A0A2P5HQ14"/>
<dbReference type="EMBL" id="MAVT02001030">
    <property type="protein sequence ID" value="POS72305.1"/>
    <property type="molecule type" value="Genomic_DNA"/>
</dbReference>
<keyword evidence="3" id="KW-1185">Reference proteome</keyword>
<evidence type="ECO:0000256" key="1">
    <source>
        <dbReference type="SAM" id="MobiDB-lite"/>
    </source>
</evidence>
<reference evidence="2" key="1">
    <citation type="submission" date="2017-09" db="EMBL/GenBank/DDBJ databases">
        <title>Polyketide synthases of a Diaporthe helianthi virulent isolate.</title>
        <authorList>
            <person name="Baroncelli R."/>
        </authorList>
    </citation>
    <scope>NUCLEOTIDE SEQUENCE [LARGE SCALE GENOMIC DNA]</scope>
    <source>
        <strain evidence="2">7/96</strain>
    </source>
</reference>
<organism evidence="2 3">
    <name type="scientific">Diaporthe helianthi</name>
    <dbReference type="NCBI Taxonomy" id="158607"/>
    <lineage>
        <taxon>Eukaryota</taxon>
        <taxon>Fungi</taxon>
        <taxon>Dikarya</taxon>
        <taxon>Ascomycota</taxon>
        <taxon>Pezizomycotina</taxon>
        <taxon>Sordariomycetes</taxon>
        <taxon>Sordariomycetidae</taxon>
        <taxon>Diaporthales</taxon>
        <taxon>Diaporthaceae</taxon>
        <taxon>Diaporthe</taxon>
    </lineage>
</organism>
<sequence>MRLAGSHALHDTSVAVAVTWFWWWDGLDSWTSTAQRSKLRERTEGMTRRGSGKAARGLQQDQVAGGSRGKPELQTPAPACADSHASGKDVWGDLRRLSILHALVGPRTTFQRHEPHRKDRLDLEGGSDEQGTQYTNK</sequence>
<evidence type="ECO:0000313" key="3">
    <source>
        <dbReference type="Proteomes" id="UP000094444"/>
    </source>
</evidence>
<comment type="caution">
    <text evidence="2">The sequence shown here is derived from an EMBL/GenBank/DDBJ whole genome shotgun (WGS) entry which is preliminary data.</text>
</comment>
<gene>
    <name evidence="2" type="ORF">DHEL01_v209298</name>
</gene>
<feature type="compositionally biased region" description="Basic and acidic residues" evidence="1">
    <location>
        <begin position="38"/>
        <end position="47"/>
    </location>
</feature>